<reference evidence="7" key="1">
    <citation type="submission" date="2019-02" db="EMBL/GenBank/DDBJ databases">
        <title>Glaciihabitans arcticus sp. nov., a psychrotolerant bacterium isolated from polar soil.</title>
        <authorList>
            <person name="Dahal R.H."/>
        </authorList>
    </citation>
    <scope>NUCLEOTIDE SEQUENCE [LARGE SCALE GENOMIC DNA]</scope>
    <source>
        <strain evidence="7">RP-3-7</strain>
    </source>
</reference>
<evidence type="ECO:0000256" key="2">
    <source>
        <dbReference type="ARBA" id="ARBA00022692"/>
    </source>
</evidence>
<dbReference type="EMBL" id="SISG01000001">
    <property type="protein sequence ID" value="TBN58373.1"/>
    <property type="molecule type" value="Genomic_DNA"/>
</dbReference>
<dbReference type="RefSeq" id="WP_130982503.1">
    <property type="nucleotide sequence ID" value="NZ_SISG01000001.1"/>
</dbReference>
<comment type="caution">
    <text evidence="6">The sequence shown here is derived from an EMBL/GenBank/DDBJ whole genome shotgun (WGS) entry which is preliminary data.</text>
</comment>
<protein>
    <submittedName>
        <fullName evidence="6">Isoprenylcysteine carboxylmethyltransferase family protein</fullName>
    </submittedName>
</protein>
<feature type="transmembrane region" description="Helical" evidence="5">
    <location>
        <begin position="64"/>
        <end position="83"/>
    </location>
</feature>
<feature type="transmembrane region" description="Helical" evidence="5">
    <location>
        <begin position="39"/>
        <end position="58"/>
    </location>
</feature>
<keyword evidence="2 5" id="KW-0812">Transmembrane</keyword>
<evidence type="ECO:0000256" key="3">
    <source>
        <dbReference type="ARBA" id="ARBA00022989"/>
    </source>
</evidence>
<dbReference type="Gene3D" id="1.20.120.1630">
    <property type="match status" value="1"/>
</dbReference>
<feature type="transmembrane region" description="Helical" evidence="5">
    <location>
        <begin position="172"/>
        <end position="193"/>
    </location>
</feature>
<dbReference type="PANTHER" id="PTHR12714">
    <property type="entry name" value="PROTEIN-S ISOPRENYLCYSTEINE O-METHYLTRANSFERASE"/>
    <property type="match status" value="1"/>
</dbReference>
<evidence type="ECO:0000313" key="6">
    <source>
        <dbReference type="EMBL" id="TBN58373.1"/>
    </source>
</evidence>
<evidence type="ECO:0000256" key="4">
    <source>
        <dbReference type="ARBA" id="ARBA00023136"/>
    </source>
</evidence>
<accession>A0A4Q9GZU6</accession>
<comment type="subcellular location">
    <subcellularLocation>
        <location evidence="1">Endomembrane system</location>
        <topology evidence="1">Multi-pass membrane protein</topology>
    </subcellularLocation>
</comment>
<evidence type="ECO:0000256" key="5">
    <source>
        <dbReference type="SAM" id="Phobius"/>
    </source>
</evidence>
<proteinExistence type="predicted"/>
<keyword evidence="7" id="KW-1185">Reference proteome</keyword>
<sequence length="289" mass="30781">MLWARLYFAVQALAGAAWWVGVFTVPAVRTLTLGSLDPVLVAAFDIPLFVIASAIAAMGWRPAAAVATGWTILVALALALYATVTTEAGWGVLVMVAAAGASVLALLLMLFGRIPTEWMTTGPFAFTSATGTRHVSNTVAQLVVFWGFFLVMAPLAIVFLEQRWQLHLTLGWPVAAAGVVILIAASALGLWSAVTMSTVGHGTPLPSAMPTSLVIAGPYRFVRNPMAVAGIVQGVAVGLILSSWLVVTYAIVGSLLWNYAVRPLEEADLEHRFGEDFREYAATVRCWIP</sequence>
<feature type="transmembrane region" description="Helical" evidence="5">
    <location>
        <begin position="234"/>
        <end position="257"/>
    </location>
</feature>
<keyword evidence="3 5" id="KW-1133">Transmembrane helix</keyword>
<feature type="transmembrane region" description="Helical" evidence="5">
    <location>
        <begin position="6"/>
        <end position="27"/>
    </location>
</feature>
<dbReference type="GO" id="GO:0032259">
    <property type="term" value="P:methylation"/>
    <property type="evidence" value="ECO:0007669"/>
    <property type="project" value="UniProtKB-KW"/>
</dbReference>
<dbReference type="PANTHER" id="PTHR12714:SF24">
    <property type="entry name" value="SLR1182 PROTEIN"/>
    <property type="match status" value="1"/>
</dbReference>
<name>A0A4Q9GZU6_9MICO</name>
<feature type="transmembrane region" description="Helical" evidence="5">
    <location>
        <begin position="90"/>
        <end position="111"/>
    </location>
</feature>
<gene>
    <name evidence="6" type="ORF">EYE40_13775</name>
</gene>
<keyword evidence="6" id="KW-0489">Methyltransferase</keyword>
<evidence type="ECO:0000313" key="7">
    <source>
        <dbReference type="Proteomes" id="UP000294194"/>
    </source>
</evidence>
<evidence type="ECO:0000256" key="1">
    <source>
        <dbReference type="ARBA" id="ARBA00004127"/>
    </source>
</evidence>
<dbReference type="AlphaFoldDB" id="A0A4Q9GZU6"/>
<keyword evidence="6" id="KW-0808">Transferase</keyword>
<dbReference type="Proteomes" id="UP000294194">
    <property type="component" value="Unassembled WGS sequence"/>
</dbReference>
<organism evidence="6 7">
    <name type="scientific">Glaciihabitans arcticus</name>
    <dbReference type="NCBI Taxonomy" id="2668039"/>
    <lineage>
        <taxon>Bacteria</taxon>
        <taxon>Bacillati</taxon>
        <taxon>Actinomycetota</taxon>
        <taxon>Actinomycetes</taxon>
        <taxon>Micrococcales</taxon>
        <taxon>Microbacteriaceae</taxon>
        <taxon>Glaciihabitans</taxon>
    </lineage>
</organism>
<dbReference type="GO" id="GO:0008168">
    <property type="term" value="F:methyltransferase activity"/>
    <property type="evidence" value="ECO:0007669"/>
    <property type="project" value="UniProtKB-KW"/>
</dbReference>
<dbReference type="GO" id="GO:0012505">
    <property type="term" value="C:endomembrane system"/>
    <property type="evidence" value="ECO:0007669"/>
    <property type="project" value="UniProtKB-SubCell"/>
</dbReference>
<keyword evidence="4 5" id="KW-0472">Membrane</keyword>
<dbReference type="Pfam" id="PF04191">
    <property type="entry name" value="PEMT"/>
    <property type="match status" value="1"/>
</dbReference>
<dbReference type="InterPro" id="IPR007318">
    <property type="entry name" value="Phopholipid_MeTrfase"/>
</dbReference>
<feature type="transmembrane region" description="Helical" evidence="5">
    <location>
        <begin position="139"/>
        <end position="160"/>
    </location>
</feature>